<evidence type="ECO:0000313" key="15">
    <source>
        <dbReference type="Proteomes" id="UP001557485"/>
    </source>
</evidence>
<name>A0ABV3U3D2_9GAMM</name>
<dbReference type="GO" id="GO:0008745">
    <property type="term" value="F:N-acetylmuramoyl-L-alanine amidase activity"/>
    <property type="evidence" value="ECO:0007669"/>
    <property type="project" value="UniProtKB-EC"/>
</dbReference>
<dbReference type="NCBIfam" id="NF008758">
    <property type="entry name" value="PRK11789.1"/>
    <property type="match status" value="1"/>
</dbReference>
<dbReference type="InterPro" id="IPR002502">
    <property type="entry name" value="Amidase_domain"/>
</dbReference>
<comment type="catalytic activity">
    <reaction evidence="1">
        <text>Hydrolyzes the link between N-acetylmuramoyl residues and L-amino acid residues in certain cell-wall glycopeptides.</text>
        <dbReference type="EC" id="3.5.1.28"/>
    </reaction>
</comment>
<protein>
    <recommendedName>
        <fullName evidence="11">1,6-anhydro-N-acetylmuramyl-L-alanine amidase AmpD</fullName>
        <ecNumber evidence="5">3.5.1.28</ecNumber>
    </recommendedName>
    <alternativeName>
        <fullName evidence="12">N-acetylmuramoyl-L-alanine amidase</fullName>
    </alternativeName>
</protein>
<evidence type="ECO:0000256" key="1">
    <source>
        <dbReference type="ARBA" id="ARBA00001561"/>
    </source>
</evidence>
<reference evidence="14 15" key="1">
    <citation type="journal article" date="2011" name="Int. J. Syst. Evol. Microbiol.">
        <title>Zhongshania antarctica gen. nov., sp. nov. and Zhongshania guokunii sp. nov., gammaproteobacteria respectively isolated from coastal attached (fast) ice and surface seawater of the Antarctic.</title>
        <authorList>
            <person name="Li H.J."/>
            <person name="Zhang X.Y."/>
            <person name="Chen C.X."/>
            <person name="Zhang Y.J."/>
            <person name="Gao Z.M."/>
            <person name="Yu Y."/>
            <person name="Chen X.L."/>
            <person name="Chen B."/>
            <person name="Zhang Y.Z."/>
        </authorList>
    </citation>
    <scope>NUCLEOTIDE SEQUENCE [LARGE SCALE GENOMIC DNA]</scope>
    <source>
        <strain evidence="14 15">ZS6-22T</strain>
    </source>
</reference>
<evidence type="ECO:0000256" key="7">
    <source>
        <dbReference type="ARBA" id="ARBA00022723"/>
    </source>
</evidence>
<accession>A0ABV3U3D2</accession>
<evidence type="ECO:0000256" key="6">
    <source>
        <dbReference type="ARBA" id="ARBA00022490"/>
    </source>
</evidence>
<keyword evidence="8 14" id="KW-0378">Hydrolase</keyword>
<evidence type="ECO:0000256" key="12">
    <source>
        <dbReference type="ARBA" id="ARBA00042615"/>
    </source>
</evidence>
<dbReference type="Proteomes" id="UP001557485">
    <property type="component" value="Unassembled WGS sequence"/>
</dbReference>
<dbReference type="CDD" id="cd06583">
    <property type="entry name" value="PGRP"/>
    <property type="match status" value="1"/>
</dbReference>
<evidence type="ECO:0000256" key="3">
    <source>
        <dbReference type="ARBA" id="ARBA00004496"/>
    </source>
</evidence>
<keyword evidence="9" id="KW-0862">Zinc</keyword>
<evidence type="ECO:0000256" key="10">
    <source>
        <dbReference type="ARBA" id="ARBA00023316"/>
    </source>
</evidence>
<dbReference type="EC" id="3.5.1.28" evidence="5"/>
<evidence type="ECO:0000256" key="2">
    <source>
        <dbReference type="ARBA" id="ARBA00001947"/>
    </source>
</evidence>
<dbReference type="SMART" id="SM00644">
    <property type="entry name" value="Ami_2"/>
    <property type="match status" value="1"/>
</dbReference>
<dbReference type="RefSeq" id="WP_368380716.1">
    <property type="nucleotide sequence ID" value="NZ_JBFRYA010000004.1"/>
</dbReference>
<comment type="cofactor">
    <cofactor evidence="2">
        <name>Zn(2+)</name>
        <dbReference type="ChEBI" id="CHEBI:29105"/>
    </cofactor>
</comment>
<keyword evidence="10" id="KW-0961">Cell wall biogenesis/degradation</keyword>
<dbReference type="SUPFAM" id="SSF55846">
    <property type="entry name" value="N-acetylmuramoyl-L-alanine amidase-like"/>
    <property type="match status" value="1"/>
</dbReference>
<evidence type="ECO:0000256" key="11">
    <source>
        <dbReference type="ARBA" id="ARBA00039257"/>
    </source>
</evidence>
<proteinExistence type="inferred from homology"/>
<evidence type="ECO:0000256" key="9">
    <source>
        <dbReference type="ARBA" id="ARBA00022833"/>
    </source>
</evidence>
<evidence type="ECO:0000256" key="4">
    <source>
        <dbReference type="ARBA" id="ARBA00007553"/>
    </source>
</evidence>
<keyword evidence="7" id="KW-0479">Metal-binding</keyword>
<dbReference type="PANTHER" id="PTHR30417">
    <property type="entry name" value="N-ACETYLMURAMOYL-L-ALANINE AMIDASE AMID"/>
    <property type="match status" value="1"/>
</dbReference>
<dbReference type="EMBL" id="JBFRYA010000004">
    <property type="protein sequence ID" value="MEX1668430.1"/>
    <property type="molecule type" value="Genomic_DNA"/>
</dbReference>
<dbReference type="InterPro" id="IPR036505">
    <property type="entry name" value="Amidase/PGRP_sf"/>
</dbReference>
<keyword evidence="6" id="KW-0963">Cytoplasm</keyword>
<organism evidence="14 15">
    <name type="scientific">Zhongshania guokunii</name>
    <dbReference type="NCBI Taxonomy" id="641783"/>
    <lineage>
        <taxon>Bacteria</taxon>
        <taxon>Pseudomonadati</taxon>
        <taxon>Pseudomonadota</taxon>
        <taxon>Gammaproteobacteria</taxon>
        <taxon>Cellvibrionales</taxon>
        <taxon>Spongiibacteraceae</taxon>
        <taxon>Zhongshania</taxon>
    </lineage>
</organism>
<dbReference type="Pfam" id="PF01510">
    <property type="entry name" value="Amidase_2"/>
    <property type="match status" value="1"/>
</dbReference>
<evidence type="ECO:0000259" key="13">
    <source>
        <dbReference type="SMART" id="SM00644"/>
    </source>
</evidence>
<evidence type="ECO:0000256" key="5">
    <source>
        <dbReference type="ARBA" id="ARBA00011901"/>
    </source>
</evidence>
<comment type="subcellular location">
    <subcellularLocation>
        <location evidence="3">Cytoplasm</location>
    </subcellularLocation>
</comment>
<evidence type="ECO:0000313" key="14">
    <source>
        <dbReference type="EMBL" id="MEX1668430.1"/>
    </source>
</evidence>
<keyword evidence="15" id="KW-1185">Reference proteome</keyword>
<dbReference type="PANTHER" id="PTHR30417:SF4">
    <property type="entry name" value="1,6-ANHYDRO-N-ACETYLMURAMYL-L-ALANINE AMIDASE AMPD"/>
    <property type="match status" value="1"/>
</dbReference>
<dbReference type="Gene3D" id="3.40.80.10">
    <property type="entry name" value="Peptidoglycan recognition protein-like"/>
    <property type="match status" value="1"/>
</dbReference>
<comment type="caution">
    <text evidence="14">The sequence shown here is derived from an EMBL/GenBank/DDBJ whole genome shotgun (WGS) entry which is preliminary data.</text>
</comment>
<comment type="similarity">
    <text evidence="4">Belongs to the N-acetylmuramoyl-L-alanine amidase 2 family.</text>
</comment>
<evidence type="ECO:0000256" key="8">
    <source>
        <dbReference type="ARBA" id="ARBA00022801"/>
    </source>
</evidence>
<sequence length="182" mass="20204">MYIINSAGWLSPAAKHPSPNFNDRPPDGDISLLVIHNISLPAGQFGGSQVRELFTNCLDCGADPSFLDLRDLKVSSHLFINRQGEVSQFVSFADRAWHAGVSQFAGRENCNDFSIGIELEGCDDIPYTYEQYCELITISQTLCRVYPAITPERIVGHNDIAPGRKTDPGAAFDWTYYKNALE</sequence>
<feature type="domain" description="N-acetylmuramoyl-L-alanine amidase" evidence="13">
    <location>
        <begin position="18"/>
        <end position="169"/>
    </location>
</feature>
<dbReference type="InterPro" id="IPR051206">
    <property type="entry name" value="NAMLAA_amidase_2"/>
</dbReference>
<gene>
    <name evidence="14" type="primary">ampD</name>
    <name evidence="14" type="ORF">AB4876_05870</name>
</gene>